<gene>
    <name evidence="3" type="ORF">ATO67_16825</name>
</gene>
<evidence type="ECO:0000259" key="2">
    <source>
        <dbReference type="Pfam" id="PF00582"/>
    </source>
</evidence>
<dbReference type="CDD" id="cd00293">
    <property type="entry name" value="USP-like"/>
    <property type="match status" value="1"/>
</dbReference>
<protein>
    <submittedName>
        <fullName evidence="3">Universal stress protein</fullName>
    </submittedName>
</protein>
<evidence type="ECO:0000256" key="1">
    <source>
        <dbReference type="ARBA" id="ARBA00008791"/>
    </source>
</evidence>
<dbReference type="Pfam" id="PF00582">
    <property type="entry name" value="Usp"/>
    <property type="match status" value="1"/>
</dbReference>
<name>A0A135P9F0_9HYPH</name>
<dbReference type="InterPro" id="IPR006016">
    <property type="entry name" value="UspA"/>
</dbReference>
<dbReference type="PANTHER" id="PTHR46268:SF6">
    <property type="entry name" value="UNIVERSAL STRESS PROTEIN UP12"/>
    <property type="match status" value="1"/>
</dbReference>
<accession>A0A135P9F0</accession>
<sequence length="136" mass="14584">MYSKILVPVDLSAIHKSETILKKAEALLDEGGQIVLLNVVEDLPGYLAIDMPADLIKNAIDDARQKLAALQQTSARIASAEIRSGAPAREILAAAEDLGVDLIIIASHTPDITNYFIGATADRVVRHAKCSVLVDR</sequence>
<comment type="caution">
    <text evidence="3">The sequence shown here is derived from an EMBL/GenBank/DDBJ whole genome shotgun (WGS) entry which is preliminary data.</text>
</comment>
<comment type="similarity">
    <text evidence="1">Belongs to the universal stress protein A family.</text>
</comment>
<dbReference type="AlphaFoldDB" id="A0A135P9F0"/>
<dbReference type="PANTHER" id="PTHR46268">
    <property type="entry name" value="STRESS RESPONSE PROTEIN NHAX"/>
    <property type="match status" value="1"/>
</dbReference>
<dbReference type="RefSeq" id="WP_067651855.1">
    <property type="nucleotide sequence ID" value="NZ_KQ961032.1"/>
</dbReference>
<evidence type="ECO:0000313" key="3">
    <source>
        <dbReference type="EMBL" id="KXG88051.1"/>
    </source>
</evidence>
<evidence type="ECO:0000313" key="4">
    <source>
        <dbReference type="Proteomes" id="UP000070498"/>
    </source>
</evidence>
<keyword evidence="4" id="KW-1185">Reference proteome</keyword>
<dbReference type="InterPro" id="IPR014729">
    <property type="entry name" value="Rossmann-like_a/b/a_fold"/>
</dbReference>
<dbReference type="SUPFAM" id="SSF52402">
    <property type="entry name" value="Adenine nucleotide alpha hydrolases-like"/>
    <property type="match status" value="1"/>
</dbReference>
<dbReference type="Gene3D" id="3.40.50.620">
    <property type="entry name" value="HUPs"/>
    <property type="match status" value="1"/>
</dbReference>
<dbReference type="InterPro" id="IPR006015">
    <property type="entry name" value="Universal_stress_UspA"/>
</dbReference>
<dbReference type="STRING" id="2052828.ATO67_16825"/>
<dbReference type="PRINTS" id="PR01438">
    <property type="entry name" value="UNVRSLSTRESS"/>
</dbReference>
<dbReference type="Proteomes" id="UP000070498">
    <property type="component" value="Unassembled WGS sequence"/>
</dbReference>
<proteinExistence type="inferred from homology"/>
<dbReference type="EMBL" id="LNUW01000001">
    <property type="protein sequence ID" value="KXG88051.1"/>
    <property type="molecule type" value="Genomic_DNA"/>
</dbReference>
<reference evidence="3 4" key="1">
    <citation type="submission" date="2015-11" db="EMBL/GenBank/DDBJ databases">
        <title>Draft genome sequence of Agrobacterium sp. R89-1.</title>
        <authorList>
            <person name="Zahradnik J."/>
            <person name="Kyslikova E."/>
            <person name="Palyzova A."/>
            <person name="Kyslik P."/>
        </authorList>
    </citation>
    <scope>NUCLEOTIDE SEQUENCE [LARGE SCALE GENOMIC DNA]</scope>
    <source>
        <strain evidence="3 4">R89-1</strain>
    </source>
</reference>
<organism evidence="3 4">
    <name type="scientific">Agrobacterium bohemicum</name>
    <dbReference type="NCBI Taxonomy" id="2052828"/>
    <lineage>
        <taxon>Bacteria</taxon>
        <taxon>Pseudomonadati</taxon>
        <taxon>Pseudomonadota</taxon>
        <taxon>Alphaproteobacteria</taxon>
        <taxon>Hyphomicrobiales</taxon>
        <taxon>Rhizobiaceae</taxon>
        <taxon>Rhizobium/Agrobacterium group</taxon>
        <taxon>Agrobacterium</taxon>
    </lineage>
</organism>
<feature type="domain" description="UspA" evidence="2">
    <location>
        <begin position="1"/>
        <end position="134"/>
    </location>
</feature>